<keyword evidence="3" id="KW-1185">Reference proteome</keyword>
<comment type="caution">
    <text evidence="2">The sequence shown here is derived from an EMBL/GenBank/DDBJ whole genome shotgun (WGS) entry which is preliminary data.</text>
</comment>
<evidence type="ECO:0000313" key="2">
    <source>
        <dbReference type="EMBL" id="KGR76301.1"/>
    </source>
</evidence>
<evidence type="ECO:0000256" key="1">
    <source>
        <dbReference type="SAM" id="Phobius"/>
    </source>
</evidence>
<feature type="transmembrane region" description="Helical" evidence="1">
    <location>
        <begin position="103"/>
        <end position="121"/>
    </location>
</feature>
<sequence>MPLTFAHPAAVLPFSRKSKYINFLALVLGSMAPDFEYFLRGMPYGVIGHTFFGFVFFNLPVIIIVYWTYKKCIHSALYQHLPSILQDCPSDVTKSAGVFKSFVFLYCAFLGMLTHVVWDAFTHLEGYMVRNLSILSYPVQILNYQIPLFKLLQHGSTITGITFILGYLYIRAGRSRNNRQVTASPNQKLIYWGLIALFTIIFFGLWYLIGEVSIQAYGIIVVRIIDAALIGLLIVSLYFKQMNRVKE</sequence>
<dbReference type="RefSeq" id="WP_036199367.1">
    <property type="nucleotide sequence ID" value="NZ_AVCY01000010.1"/>
</dbReference>
<dbReference type="Pfam" id="PF13803">
    <property type="entry name" value="DUF4184"/>
    <property type="match status" value="1"/>
</dbReference>
<feature type="transmembrane region" description="Helical" evidence="1">
    <location>
        <begin position="51"/>
        <end position="69"/>
    </location>
</feature>
<accession>A0A0A3HUR1</accession>
<evidence type="ECO:0000313" key="3">
    <source>
        <dbReference type="Proteomes" id="UP000030408"/>
    </source>
</evidence>
<protein>
    <recommendedName>
        <fullName evidence="4">DUF4184 family protein</fullName>
    </recommendedName>
</protein>
<gene>
    <name evidence="2" type="ORF">CD33_07085</name>
</gene>
<dbReference type="AlphaFoldDB" id="A0A0A3HUR1"/>
<keyword evidence="1" id="KW-0472">Membrane</keyword>
<reference evidence="2 3" key="1">
    <citation type="submission" date="2014-02" db="EMBL/GenBank/DDBJ databases">
        <title>Draft genome sequence of Lysinibacillus sinduriensis JCM 15800.</title>
        <authorList>
            <person name="Zhang F."/>
            <person name="Wang G."/>
            <person name="Zhang L."/>
        </authorList>
    </citation>
    <scope>NUCLEOTIDE SEQUENCE [LARGE SCALE GENOMIC DNA]</scope>
    <source>
        <strain evidence="2 3">JCM 15800</strain>
    </source>
</reference>
<evidence type="ECO:0008006" key="4">
    <source>
        <dbReference type="Google" id="ProtNLM"/>
    </source>
</evidence>
<dbReference type="InterPro" id="IPR025238">
    <property type="entry name" value="DUF4184"/>
</dbReference>
<dbReference type="Proteomes" id="UP000030408">
    <property type="component" value="Unassembled WGS sequence"/>
</dbReference>
<keyword evidence="1" id="KW-1133">Transmembrane helix</keyword>
<name>A0A0A3HUR1_9BACL</name>
<dbReference type="STRING" id="1384057.CD33_07085"/>
<feature type="transmembrane region" description="Helical" evidence="1">
    <location>
        <begin position="151"/>
        <end position="170"/>
    </location>
</feature>
<keyword evidence="1" id="KW-0812">Transmembrane</keyword>
<feature type="transmembrane region" description="Helical" evidence="1">
    <location>
        <begin position="20"/>
        <end position="39"/>
    </location>
</feature>
<dbReference type="EMBL" id="JPVO01000046">
    <property type="protein sequence ID" value="KGR76301.1"/>
    <property type="molecule type" value="Genomic_DNA"/>
</dbReference>
<dbReference type="OrthoDB" id="8481923at2"/>
<proteinExistence type="predicted"/>
<feature type="transmembrane region" description="Helical" evidence="1">
    <location>
        <begin position="190"/>
        <end position="209"/>
    </location>
</feature>
<organism evidence="2 3">
    <name type="scientific">Ureibacillus sinduriensis BLB-1 = JCM 15800</name>
    <dbReference type="NCBI Taxonomy" id="1384057"/>
    <lineage>
        <taxon>Bacteria</taxon>
        <taxon>Bacillati</taxon>
        <taxon>Bacillota</taxon>
        <taxon>Bacilli</taxon>
        <taxon>Bacillales</taxon>
        <taxon>Caryophanaceae</taxon>
        <taxon>Ureibacillus</taxon>
    </lineage>
</organism>
<feature type="transmembrane region" description="Helical" evidence="1">
    <location>
        <begin position="215"/>
        <end position="239"/>
    </location>
</feature>
<dbReference type="eggNOG" id="ENOG502ZRTK">
    <property type="taxonomic scope" value="Bacteria"/>
</dbReference>